<dbReference type="PANTHER" id="PTHR30146">
    <property type="entry name" value="LACI-RELATED TRANSCRIPTIONAL REPRESSOR"/>
    <property type="match status" value="1"/>
</dbReference>
<dbReference type="PROSITE" id="PS00356">
    <property type="entry name" value="HTH_LACI_1"/>
    <property type="match status" value="1"/>
</dbReference>
<dbReference type="CDD" id="cd01392">
    <property type="entry name" value="HTH_LacI"/>
    <property type="match status" value="1"/>
</dbReference>
<dbReference type="CDD" id="cd06273">
    <property type="entry name" value="PBP1_LacI-like"/>
    <property type="match status" value="1"/>
</dbReference>
<dbReference type="SUPFAM" id="SSF53822">
    <property type="entry name" value="Periplasmic binding protein-like I"/>
    <property type="match status" value="1"/>
</dbReference>
<dbReference type="Pfam" id="PF00356">
    <property type="entry name" value="LacI"/>
    <property type="match status" value="1"/>
</dbReference>
<organism evidence="5 6">
    <name type="scientific">Bradyrhizobium archetypum</name>
    <dbReference type="NCBI Taxonomy" id="2721160"/>
    <lineage>
        <taxon>Bacteria</taxon>
        <taxon>Pseudomonadati</taxon>
        <taxon>Pseudomonadota</taxon>
        <taxon>Alphaproteobacteria</taxon>
        <taxon>Hyphomicrobiales</taxon>
        <taxon>Nitrobacteraceae</taxon>
        <taxon>Bradyrhizobium</taxon>
    </lineage>
</organism>
<dbReference type="AlphaFoldDB" id="A0A7Y4HA08"/>
<evidence type="ECO:0000256" key="3">
    <source>
        <dbReference type="ARBA" id="ARBA00023163"/>
    </source>
</evidence>
<dbReference type="PROSITE" id="PS50932">
    <property type="entry name" value="HTH_LACI_2"/>
    <property type="match status" value="1"/>
</dbReference>
<dbReference type="PANTHER" id="PTHR30146:SF138">
    <property type="entry name" value="TRANSCRIPTIONAL REGULATORY PROTEIN"/>
    <property type="match status" value="1"/>
</dbReference>
<dbReference type="Proteomes" id="UP000528734">
    <property type="component" value="Unassembled WGS sequence"/>
</dbReference>
<evidence type="ECO:0000313" key="6">
    <source>
        <dbReference type="Proteomes" id="UP000528734"/>
    </source>
</evidence>
<sequence length="358" mass="38624">MDKKSIADPKGRSRPRVKIEDVAREANVSPATVSRVLNHPGIVRPELRDKVMRFITDLSYTPDSAARALKSGRMRTIGAIVPTLGLGIFAESVEALQNRLSESGYTLFIANSQYDQRRELQEMQSLIERGIDGIVLVGGSHGRELRTLVEQTGVPVITTYVSKAGGGIPAIGIDNERATREMTEFLLGLGHVRFGAIANILPSNDRSRARLDGIQRALSEAGIRLEPSQVIRADHSLAQGRKALRQLLTDHPGTTAVICTTDTLAIGAMTEARKMGLNVPRAVSITGFDDVELAAQVDPPLTTISIPAAEIGRGAADYLISAIAGRPVPKSVLLPYRLVVRSSTASPPKADRLPKRPR</sequence>
<dbReference type="GO" id="GO:0003700">
    <property type="term" value="F:DNA-binding transcription factor activity"/>
    <property type="evidence" value="ECO:0007669"/>
    <property type="project" value="TreeGrafter"/>
</dbReference>
<proteinExistence type="predicted"/>
<keyword evidence="1" id="KW-0805">Transcription regulation</keyword>
<reference evidence="5 6" key="1">
    <citation type="submission" date="2020-03" db="EMBL/GenBank/DDBJ databases">
        <title>Bradyrhizobium diversity isolated from nodules of Muelleranthus trifoliolatus.</title>
        <authorList>
            <person name="Klepa M."/>
            <person name="Helene L."/>
            <person name="Hungria M."/>
        </authorList>
    </citation>
    <scope>NUCLEOTIDE SEQUENCE [LARGE SCALE GENOMIC DNA]</scope>
    <source>
        <strain evidence="5 6">WSM 1744</strain>
    </source>
</reference>
<dbReference type="PRINTS" id="PR00036">
    <property type="entry name" value="HTHLACI"/>
</dbReference>
<evidence type="ECO:0000256" key="1">
    <source>
        <dbReference type="ARBA" id="ARBA00023015"/>
    </source>
</evidence>
<keyword evidence="6" id="KW-1185">Reference proteome</keyword>
<dbReference type="InterPro" id="IPR046335">
    <property type="entry name" value="LacI/GalR-like_sensor"/>
</dbReference>
<dbReference type="SUPFAM" id="SSF47413">
    <property type="entry name" value="lambda repressor-like DNA-binding domains"/>
    <property type="match status" value="1"/>
</dbReference>
<gene>
    <name evidence="5" type="ORF">HCN50_28215</name>
</gene>
<feature type="domain" description="HTH lacI-type" evidence="4">
    <location>
        <begin position="17"/>
        <end position="71"/>
    </location>
</feature>
<protein>
    <submittedName>
        <fullName evidence="5">LacI family transcriptional regulator</fullName>
    </submittedName>
</protein>
<dbReference type="SMART" id="SM00354">
    <property type="entry name" value="HTH_LACI"/>
    <property type="match status" value="1"/>
</dbReference>
<comment type="caution">
    <text evidence="5">The sequence shown here is derived from an EMBL/GenBank/DDBJ whole genome shotgun (WGS) entry which is preliminary data.</text>
</comment>
<dbReference type="Pfam" id="PF13377">
    <property type="entry name" value="Peripla_BP_3"/>
    <property type="match status" value="1"/>
</dbReference>
<accession>A0A7Y4HA08</accession>
<name>A0A7Y4HA08_9BRAD</name>
<evidence type="ECO:0000313" key="5">
    <source>
        <dbReference type="EMBL" id="NOJ50089.1"/>
    </source>
</evidence>
<keyword evidence="3" id="KW-0804">Transcription</keyword>
<dbReference type="EMBL" id="JAAVLW010000010">
    <property type="protein sequence ID" value="NOJ50089.1"/>
    <property type="molecule type" value="Genomic_DNA"/>
</dbReference>
<dbReference type="InterPro" id="IPR010982">
    <property type="entry name" value="Lambda_DNA-bd_dom_sf"/>
</dbReference>
<dbReference type="Gene3D" id="1.10.260.40">
    <property type="entry name" value="lambda repressor-like DNA-binding domains"/>
    <property type="match status" value="1"/>
</dbReference>
<keyword evidence="2" id="KW-0238">DNA-binding</keyword>
<dbReference type="Gene3D" id="3.40.50.2300">
    <property type="match status" value="2"/>
</dbReference>
<dbReference type="GO" id="GO:0000976">
    <property type="term" value="F:transcription cis-regulatory region binding"/>
    <property type="evidence" value="ECO:0007669"/>
    <property type="project" value="TreeGrafter"/>
</dbReference>
<dbReference type="InterPro" id="IPR028082">
    <property type="entry name" value="Peripla_BP_I"/>
</dbReference>
<evidence type="ECO:0000256" key="2">
    <source>
        <dbReference type="ARBA" id="ARBA00023125"/>
    </source>
</evidence>
<evidence type="ECO:0000259" key="4">
    <source>
        <dbReference type="PROSITE" id="PS50932"/>
    </source>
</evidence>
<dbReference type="RefSeq" id="WP_171713153.1">
    <property type="nucleotide sequence ID" value="NZ_JAAVLW010000010.1"/>
</dbReference>
<dbReference type="InterPro" id="IPR000843">
    <property type="entry name" value="HTH_LacI"/>
</dbReference>